<dbReference type="InterPro" id="IPR010493">
    <property type="entry name" value="Ser_AcTrfase_N"/>
</dbReference>
<evidence type="ECO:0000256" key="6">
    <source>
        <dbReference type="ARBA" id="ARBA00023315"/>
    </source>
</evidence>
<evidence type="ECO:0000256" key="3">
    <source>
        <dbReference type="ARBA" id="ARBA00013266"/>
    </source>
</evidence>
<evidence type="ECO:0000256" key="4">
    <source>
        <dbReference type="ARBA" id="ARBA00022605"/>
    </source>
</evidence>
<dbReference type="FunFam" id="2.160.10.10:FF:000002">
    <property type="entry name" value="Serine acetyltransferase"/>
    <property type="match status" value="1"/>
</dbReference>
<comment type="similarity">
    <text evidence="2">Belongs to the transferase hexapeptide repeat family.</text>
</comment>
<organism evidence="8 9">
    <name type="scientific">Chaetoceros tenuissimus</name>
    <dbReference type="NCBI Taxonomy" id="426638"/>
    <lineage>
        <taxon>Eukaryota</taxon>
        <taxon>Sar</taxon>
        <taxon>Stramenopiles</taxon>
        <taxon>Ochrophyta</taxon>
        <taxon>Bacillariophyta</taxon>
        <taxon>Coscinodiscophyceae</taxon>
        <taxon>Chaetocerotophycidae</taxon>
        <taxon>Chaetocerotales</taxon>
        <taxon>Chaetocerotaceae</taxon>
        <taxon>Chaetoceros</taxon>
    </lineage>
</organism>
<keyword evidence="6" id="KW-0012">Acyltransferase</keyword>
<dbReference type="InterPro" id="IPR045304">
    <property type="entry name" value="LbH_SAT"/>
</dbReference>
<dbReference type="InterPro" id="IPR042122">
    <property type="entry name" value="Ser_AcTrfase_N_sf"/>
</dbReference>
<dbReference type="Pfam" id="PF00132">
    <property type="entry name" value="Hexapep"/>
    <property type="match status" value="1"/>
</dbReference>
<dbReference type="CDD" id="cd03354">
    <property type="entry name" value="LbH_SAT"/>
    <property type="match status" value="1"/>
</dbReference>
<dbReference type="InterPro" id="IPR001451">
    <property type="entry name" value="Hexapep"/>
</dbReference>
<reference evidence="8 9" key="1">
    <citation type="journal article" date="2021" name="Sci. Rep.">
        <title>The genome of the diatom Chaetoceros tenuissimus carries an ancient integrated fragment of an extant virus.</title>
        <authorList>
            <person name="Hongo Y."/>
            <person name="Kimura K."/>
            <person name="Takaki Y."/>
            <person name="Yoshida Y."/>
            <person name="Baba S."/>
            <person name="Kobayashi G."/>
            <person name="Nagasaki K."/>
            <person name="Hano T."/>
            <person name="Tomaru Y."/>
        </authorList>
    </citation>
    <scope>NUCLEOTIDE SEQUENCE [LARGE SCALE GENOMIC DNA]</scope>
    <source>
        <strain evidence="8 9">NIES-3715</strain>
    </source>
</reference>
<dbReference type="InterPro" id="IPR011004">
    <property type="entry name" value="Trimer_LpxA-like_sf"/>
</dbReference>
<protein>
    <recommendedName>
        <fullName evidence="3">serine O-acetyltransferase</fullName>
        <ecNumber evidence="3">2.3.1.30</ecNumber>
    </recommendedName>
</protein>
<dbReference type="Gene3D" id="1.10.3130.10">
    <property type="entry name" value="serine acetyltransferase, domain 1"/>
    <property type="match status" value="1"/>
</dbReference>
<dbReference type="Pfam" id="PF06426">
    <property type="entry name" value="SATase_N"/>
    <property type="match status" value="1"/>
</dbReference>
<dbReference type="EMBL" id="BLLK01000062">
    <property type="protein sequence ID" value="GFH58612.1"/>
    <property type="molecule type" value="Genomic_DNA"/>
</dbReference>
<comment type="caution">
    <text evidence="8">The sequence shown here is derived from an EMBL/GenBank/DDBJ whole genome shotgun (WGS) entry which is preliminary data.</text>
</comment>
<evidence type="ECO:0000256" key="5">
    <source>
        <dbReference type="ARBA" id="ARBA00022679"/>
    </source>
</evidence>
<evidence type="ECO:0000256" key="1">
    <source>
        <dbReference type="ARBA" id="ARBA00004876"/>
    </source>
</evidence>
<name>A0AAD3D6Y9_9STRA</name>
<keyword evidence="5" id="KW-0808">Transferase</keyword>
<sequence>MIYLKSVILTAFLIDESRAFSITPEIIRSKRHCRYTHNSDQGSKAVNKLFAGLDSDEETSKSIVNDVDSAKGNSKSKTKYFLTQDGKEENSDLFWGCSAIENSDIKKNTTISSSVDLKDEIEDEDNKYELNGRYDLGVGKNKPVEYVVETKENDPKLLRVNDYEGKKLSKALIMYDGSSDEVEKLLDIDINDDSTEQSIKFEDLDLDVPSSVYDPSNNIDLVWDLLRQEAEVEAKREPLLVSFLYSTILNHKTLESALAFHLANRLASASIDSIMMMNIILEAQQECKHFGRRMRRDMLAVRDRDPACSCLPDCFLHFKGFHALQSYRVAHYLWNREKKTLAHYVQSQMSQCFQIDIHPKAVLKSGIMLDHGTGLVIGETARVGCNCSILHHVTLGGSGKRGVQRHPQVGDGVLLGAGATLLGNVEIGDGCQVGAGTLVVESLPPHSVAVGVPAKVIGTYKAEEQPSQTMEQVGSEEADKKIWMDNI</sequence>
<dbReference type="EC" id="2.3.1.30" evidence="3"/>
<accession>A0AAD3D6Y9</accession>
<dbReference type="GO" id="GO:0009001">
    <property type="term" value="F:serine O-acetyltransferase activity"/>
    <property type="evidence" value="ECO:0007669"/>
    <property type="project" value="UniProtKB-EC"/>
</dbReference>
<evidence type="ECO:0000313" key="8">
    <source>
        <dbReference type="EMBL" id="GFH58612.1"/>
    </source>
</evidence>
<gene>
    <name evidence="8" type="ORF">CTEN210_15088</name>
</gene>
<dbReference type="InterPro" id="IPR053376">
    <property type="entry name" value="Serine_acetyltransferase"/>
</dbReference>
<dbReference type="NCBIfam" id="NF041874">
    <property type="entry name" value="EPS_EpsC"/>
    <property type="match status" value="1"/>
</dbReference>
<dbReference type="GO" id="GO:0005737">
    <property type="term" value="C:cytoplasm"/>
    <property type="evidence" value="ECO:0007669"/>
    <property type="project" value="InterPro"/>
</dbReference>
<proteinExistence type="inferred from homology"/>
<evidence type="ECO:0000313" key="9">
    <source>
        <dbReference type="Proteomes" id="UP001054902"/>
    </source>
</evidence>
<dbReference type="GO" id="GO:0006535">
    <property type="term" value="P:cysteine biosynthetic process from serine"/>
    <property type="evidence" value="ECO:0007669"/>
    <property type="project" value="InterPro"/>
</dbReference>
<evidence type="ECO:0000259" key="7">
    <source>
        <dbReference type="SMART" id="SM00971"/>
    </source>
</evidence>
<dbReference type="AlphaFoldDB" id="A0AAD3D6Y9"/>
<dbReference type="Proteomes" id="UP001054902">
    <property type="component" value="Unassembled WGS sequence"/>
</dbReference>
<dbReference type="SUPFAM" id="SSF51161">
    <property type="entry name" value="Trimeric LpxA-like enzymes"/>
    <property type="match status" value="1"/>
</dbReference>
<keyword evidence="9" id="KW-1185">Reference proteome</keyword>
<feature type="domain" description="Serine acetyltransferase N-terminal" evidence="7">
    <location>
        <begin position="222"/>
        <end position="326"/>
    </location>
</feature>
<evidence type="ECO:0000256" key="2">
    <source>
        <dbReference type="ARBA" id="ARBA00007274"/>
    </source>
</evidence>
<dbReference type="PANTHER" id="PTHR42811">
    <property type="entry name" value="SERINE ACETYLTRANSFERASE"/>
    <property type="match status" value="1"/>
</dbReference>
<dbReference type="Gene3D" id="2.160.10.10">
    <property type="entry name" value="Hexapeptide repeat proteins"/>
    <property type="match status" value="1"/>
</dbReference>
<comment type="pathway">
    <text evidence="1">Amino-acid biosynthesis; L-cysteine biosynthesis; L-cysteine from L-serine: step 1/2.</text>
</comment>
<dbReference type="SMART" id="SM00971">
    <property type="entry name" value="SATase_N"/>
    <property type="match status" value="1"/>
</dbReference>
<keyword evidence="4" id="KW-0028">Amino-acid biosynthesis</keyword>